<sequence length="96" mass="11325">MIIKIKARHMKNKLRTRFQPNQVTTYGARSVEYSLTVEEAALLDIFWNEYEAKHHLLMEQFVDHSGQEHVISVPQVQEEETTNPQVQLHEMHKVRG</sequence>
<dbReference type="Proteomes" id="UP001234297">
    <property type="component" value="Chromosome 2"/>
</dbReference>
<evidence type="ECO:0000313" key="2">
    <source>
        <dbReference type="Proteomes" id="UP001234297"/>
    </source>
</evidence>
<dbReference type="EMBL" id="CM056810">
    <property type="protein sequence ID" value="KAJ8644623.1"/>
    <property type="molecule type" value="Genomic_DNA"/>
</dbReference>
<comment type="caution">
    <text evidence="1">The sequence shown here is derived from an EMBL/GenBank/DDBJ whole genome shotgun (WGS) entry which is preliminary data.</text>
</comment>
<evidence type="ECO:0000313" key="1">
    <source>
        <dbReference type="EMBL" id="KAJ8644623.1"/>
    </source>
</evidence>
<keyword evidence="2" id="KW-1185">Reference proteome</keyword>
<name>A0ACC2MGW6_PERAE</name>
<proteinExistence type="predicted"/>
<reference evidence="1 2" key="1">
    <citation type="journal article" date="2022" name="Hortic Res">
        <title>A haplotype resolved chromosomal level avocado genome allows analysis of novel avocado genes.</title>
        <authorList>
            <person name="Nath O."/>
            <person name="Fletcher S.J."/>
            <person name="Hayward A."/>
            <person name="Shaw L.M."/>
            <person name="Masouleh A.K."/>
            <person name="Furtado A."/>
            <person name="Henry R.J."/>
            <person name="Mitter N."/>
        </authorList>
    </citation>
    <scope>NUCLEOTIDE SEQUENCE [LARGE SCALE GENOMIC DNA]</scope>
    <source>
        <strain evidence="2">cv. Hass</strain>
    </source>
</reference>
<organism evidence="1 2">
    <name type="scientific">Persea americana</name>
    <name type="common">Avocado</name>
    <dbReference type="NCBI Taxonomy" id="3435"/>
    <lineage>
        <taxon>Eukaryota</taxon>
        <taxon>Viridiplantae</taxon>
        <taxon>Streptophyta</taxon>
        <taxon>Embryophyta</taxon>
        <taxon>Tracheophyta</taxon>
        <taxon>Spermatophyta</taxon>
        <taxon>Magnoliopsida</taxon>
        <taxon>Magnoliidae</taxon>
        <taxon>Laurales</taxon>
        <taxon>Lauraceae</taxon>
        <taxon>Persea</taxon>
    </lineage>
</organism>
<accession>A0ACC2MGW6</accession>
<gene>
    <name evidence="1" type="ORF">MRB53_006371</name>
</gene>
<protein>
    <submittedName>
        <fullName evidence="1">Uncharacterized protein</fullName>
    </submittedName>
</protein>